<evidence type="ECO:0000313" key="2">
    <source>
        <dbReference type="EMBL" id="OVE84371.1"/>
    </source>
</evidence>
<proteinExistence type="predicted"/>
<comment type="caution">
    <text evidence="2">The sequence shown here is derived from an EMBL/GenBank/DDBJ whole genome shotgun (WGS) entry which is preliminary data.</text>
</comment>
<feature type="region of interest" description="Disordered" evidence="1">
    <location>
        <begin position="21"/>
        <end position="60"/>
    </location>
</feature>
<dbReference type="EMBL" id="MWPH01000002">
    <property type="protein sequence ID" value="OVE84371.1"/>
    <property type="molecule type" value="Genomic_DNA"/>
</dbReference>
<gene>
    <name evidence="2" type="ORF">B2G88_08125</name>
</gene>
<dbReference type="Proteomes" id="UP000196084">
    <property type="component" value="Unassembled WGS sequence"/>
</dbReference>
<sequence length="60" mass="7176">MFRRFLARVREWVSIADPDERIDGSGEAIVSPQHRRSLEADRELERLSEHAEDRDREQKK</sequence>
<keyword evidence="3" id="KW-1185">Reference proteome</keyword>
<dbReference type="OrthoDB" id="263418at2157"/>
<dbReference type="AlphaFoldDB" id="A0A202E7Y3"/>
<name>A0A202E7Y3_9EURY</name>
<reference evidence="2 3" key="1">
    <citation type="submission" date="2017-02" db="EMBL/GenBank/DDBJ databases">
        <title>Natronthermophilus aegyptiacus gen. nov.,sp. nov., an aerobic, extremely halophilic alkalithermophilic archaeon isolated from the athalassohaline Wadi An Natrun, Egypt.</title>
        <authorList>
            <person name="Zhao B."/>
        </authorList>
    </citation>
    <scope>NUCLEOTIDE SEQUENCE [LARGE SCALE GENOMIC DNA]</scope>
    <source>
        <strain evidence="2 3">CGMCC 1.3597</strain>
    </source>
</reference>
<evidence type="ECO:0000313" key="3">
    <source>
        <dbReference type="Proteomes" id="UP000196084"/>
    </source>
</evidence>
<dbReference type="RefSeq" id="WP_054863427.1">
    <property type="nucleotide sequence ID" value="NZ_MWPH01000002.1"/>
</dbReference>
<protein>
    <submittedName>
        <fullName evidence="2">Uncharacterized protein</fullName>
    </submittedName>
</protein>
<feature type="compositionally biased region" description="Basic and acidic residues" evidence="1">
    <location>
        <begin position="36"/>
        <end position="60"/>
    </location>
</feature>
<organism evidence="2 3">
    <name type="scientific">Natronolimnobius baerhuensis</name>
    <dbReference type="NCBI Taxonomy" id="253108"/>
    <lineage>
        <taxon>Archaea</taxon>
        <taxon>Methanobacteriati</taxon>
        <taxon>Methanobacteriota</taxon>
        <taxon>Stenosarchaea group</taxon>
        <taxon>Halobacteria</taxon>
        <taxon>Halobacteriales</taxon>
        <taxon>Natrialbaceae</taxon>
        <taxon>Natronolimnobius</taxon>
    </lineage>
</organism>
<accession>A0A202E7Y3</accession>
<evidence type="ECO:0000256" key="1">
    <source>
        <dbReference type="SAM" id="MobiDB-lite"/>
    </source>
</evidence>